<evidence type="ECO:0000313" key="3">
    <source>
        <dbReference type="Proteomes" id="UP000535890"/>
    </source>
</evidence>
<reference evidence="2 3" key="1">
    <citation type="submission" date="2020-07" db="EMBL/GenBank/DDBJ databases">
        <title>Sequencing the genomes of 1000 actinobacteria strains.</title>
        <authorList>
            <person name="Klenk H.-P."/>
        </authorList>
    </citation>
    <scope>NUCLEOTIDE SEQUENCE [LARGE SCALE GENOMIC DNA]</scope>
    <source>
        <strain evidence="2 3">DSM 45772</strain>
    </source>
</reference>
<gene>
    <name evidence="2" type="ORF">BJ983_002811</name>
</gene>
<dbReference type="RefSeq" id="WP_218890272.1">
    <property type="nucleotide sequence ID" value="NZ_BAABHP010000021.1"/>
</dbReference>
<dbReference type="AlphaFoldDB" id="A0A7Y9DWE4"/>
<dbReference type="EMBL" id="JACCBN010000001">
    <property type="protein sequence ID" value="NYD36709.1"/>
    <property type="molecule type" value="Genomic_DNA"/>
</dbReference>
<sequence>MTSCTDRTEHAVMATELEQTNRTGTPPMSLCGVVVDPAPLGATGAHVCRPCREAVTRRRREARPAGPTPWAVLMQWYEVLVRLLRAGMPTPAAQKALAAPVEMLALPPAPAARQPVRTPHPVREAGGRHRRPE</sequence>
<evidence type="ECO:0000256" key="1">
    <source>
        <dbReference type="SAM" id="MobiDB-lite"/>
    </source>
</evidence>
<name>A0A7Y9DWE4_9PSEU</name>
<proteinExistence type="predicted"/>
<accession>A0A7Y9DWE4</accession>
<evidence type="ECO:0000313" key="2">
    <source>
        <dbReference type="EMBL" id="NYD36709.1"/>
    </source>
</evidence>
<feature type="region of interest" description="Disordered" evidence="1">
    <location>
        <begin position="109"/>
        <end position="133"/>
    </location>
</feature>
<feature type="compositionally biased region" description="Basic and acidic residues" evidence="1">
    <location>
        <begin position="121"/>
        <end position="133"/>
    </location>
</feature>
<dbReference type="Proteomes" id="UP000535890">
    <property type="component" value="Unassembled WGS sequence"/>
</dbReference>
<comment type="caution">
    <text evidence="2">The sequence shown here is derived from an EMBL/GenBank/DDBJ whole genome shotgun (WGS) entry which is preliminary data.</text>
</comment>
<keyword evidence="3" id="KW-1185">Reference proteome</keyword>
<organism evidence="2 3">
    <name type="scientific">Actinomycetospora corticicola</name>
    <dbReference type="NCBI Taxonomy" id="663602"/>
    <lineage>
        <taxon>Bacteria</taxon>
        <taxon>Bacillati</taxon>
        <taxon>Actinomycetota</taxon>
        <taxon>Actinomycetes</taxon>
        <taxon>Pseudonocardiales</taxon>
        <taxon>Pseudonocardiaceae</taxon>
        <taxon>Actinomycetospora</taxon>
    </lineage>
</organism>
<protein>
    <submittedName>
        <fullName evidence="2">Uncharacterized protein</fullName>
    </submittedName>
</protein>